<reference evidence="25" key="1">
    <citation type="submission" date="2025-08" db="UniProtKB">
        <authorList>
            <consortium name="RefSeq"/>
        </authorList>
    </citation>
    <scope>IDENTIFICATION</scope>
    <source>
        <tissue evidence="25">Testes</tissue>
    </source>
</reference>
<evidence type="ECO:0000256" key="15">
    <source>
        <dbReference type="ARBA" id="ARBA00022833"/>
    </source>
</evidence>
<dbReference type="PROSITE" id="PS50145">
    <property type="entry name" value="ZF_TRAF"/>
    <property type="match status" value="2"/>
</dbReference>
<dbReference type="EC" id="2.3.2.27" evidence="7"/>
<evidence type="ECO:0000256" key="18">
    <source>
        <dbReference type="PROSITE-ProRule" id="PRU00207"/>
    </source>
</evidence>
<feature type="zinc finger region" description="TRAF-type" evidence="18">
    <location>
        <begin position="105"/>
        <end position="147"/>
    </location>
</feature>
<evidence type="ECO:0000256" key="14">
    <source>
        <dbReference type="ARBA" id="ARBA00022786"/>
    </source>
</evidence>
<keyword evidence="12" id="KW-0677">Repeat</keyword>
<keyword evidence="19" id="KW-0175">Coiled coil</keyword>
<dbReference type="Gene3D" id="3.30.40.10">
    <property type="entry name" value="Zinc/RING finger domain, C3HC4 (zinc finger)"/>
    <property type="match status" value="3"/>
</dbReference>
<dbReference type="InterPro" id="IPR012227">
    <property type="entry name" value="TNF_rcpt-assoc_TRAF_met"/>
</dbReference>
<dbReference type="PIRSF" id="PIRSF015614">
    <property type="entry name" value="TRAF"/>
    <property type="match status" value="1"/>
</dbReference>
<feature type="domain" description="RING-type" evidence="21">
    <location>
        <begin position="24"/>
        <end position="63"/>
    </location>
</feature>
<keyword evidence="14" id="KW-0833">Ubl conjugation pathway</keyword>
<evidence type="ECO:0000256" key="17">
    <source>
        <dbReference type="ARBA" id="ARBA00030810"/>
    </source>
</evidence>
<gene>
    <name evidence="25" type="primary">LOC100372970</name>
</gene>
<evidence type="ECO:0000256" key="8">
    <source>
        <dbReference type="ARBA" id="ARBA00022490"/>
    </source>
</evidence>
<dbReference type="PANTHER" id="PTHR10131:SF152">
    <property type="entry name" value="TNF RECEPTOR-ASSOCIATED FACTOR 6"/>
    <property type="match status" value="1"/>
</dbReference>
<evidence type="ECO:0000256" key="13">
    <source>
        <dbReference type="ARBA" id="ARBA00022771"/>
    </source>
</evidence>
<dbReference type="PROSITE" id="PS50144">
    <property type="entry name" value="MATH"/>
    <property type="match status" value="1"/>
</dbReference>
<protein>
    <recommendedName>
        <fullName evidence="7">RING-type E3 ubiquitin transferase</fullName>
        <ecNumber evidence="7">2.3.2.27</ecNumber>
    </recommendedName>
    <alternativeName>
        <fullName evidence="17">E3 ubiquitin-protein ligase TRAF6</fullName>
    </alternativeName>
</protein>
<name>A0ABM0M7Q7_SACKO</name>
<feature type="compositionally biased region" description="Polar residues" evidence="20">
    <location>
        <begin position="313"/>
        <end position="328"/>
    </location>
</feature>
<keyword evidence="13 18" id="KW-0863">Zinc-finger</keyword>
<accession>A0ABM0M7Q7</accession>
<feature type="coiled-coil region" evidence="19">
    <location>
        <begin position="365"/>
        <end position="399"/>
    </location>
</feature>
<evidence type="ECO:0000256" key="11">
    <source>
        <dbReference type="ARBA" id="ARBA00022723"/>
    </source>
</evidence>
<dbReference type="Gene3D" id="2.60.210.10">
    <property type="entry name" value="Apoptosis, Tumor Necrosis Factor Receptor Associated Protein 2, Chain A"/>
    <property type="match status" value="1"/>
</dbReference>
<dbReference type="RefSeq" id="XP_006816048.1">
    <property type="nucleotide sequence ID" value="XM_006815985.1"/>
</dbReference>
<feature type="domain" description="MATH" evidence="22">
    <location>
        <begin position="403"/>
        <end position="552"/>
    </location>
</feature>
<keyword evidence="10" id="KW-0808">Transferase</keyword>
<dbReference type="SUPFAM" id="SSF49599">
    <property type="entry name" value="TRAF domain-like"/>
    <property type="match status" value="3"/>
</dbReference>
<evidence type="ECO:0000256" key="16">
    <source>
        <dbReference type="ARBA" id="ARBA00023242"/>
    </source>
</evidence>
<evidence type="ECO:0000256" key="7">
    <source>
        <dbReference type="ARBA" id="ARBA00012483"/>
    </source>
</evidence>
<dbReference type="PANTHER" id="PTHR10131">
    <property type="entry name" value="TNF RECEPTOR ASSOCIATED FACTOR"/>
    <property type="match status" value="1"/>
</dbReference>
<dbReference type="SMART" id="SM00184">
    <property type="entry name" value="RING"/>
    <property type="match status" value="1"/>
</dbReference>
<dbReference type="InterPro" id="IPR013083">
    <property type="entry name" value="Znf_RING/FYVE/PHD"/>
</dbReference>
<comment type="subcellular location">
    <subcellularLocation>
        <location evidence="4">Cytoplasm</location>
        <location evidence="4">Cell cortex</location>
    </subcellularLocation>
    <subcellularLocation>
        <location evidence="3">Lipid droplet</location>
    </subcellularLocation>
    <subcellularLocation>
        <location evidence="2">Nucleus</location>
    </subcellularLocation>
</comment>
<evidence type="ECO:0000256" key="1">
    <source>
        <dbReference type="ARBA" id="ARBA00000900"/>
    </source>
</evidence>
<sequence length="555" mass="64392">MEEADESVGYDMEFVPPLESKYECPICLMALREPTQTQCGHRFCRSCICQSMRETGSKCPIDNTPLSFSSLFPDNFAKREILGLRVKCPNPGCTFVFELRNLEEHNLKCDFYQEQCGLNCGLLIHRKSMEIHQKNECAKRLVSCEYCFIRIAFDEQENHLKECLKFPVVCQYCQMQLTREELAGHIEKDCFEVIVSCSYANMGCKEKMTRRDMLMHEKNSLVIHLQYVASTLNEMRIKSKRQLEKPETETFYHSWHTDGCKTDNEEGVTYSTSFSDPPSFTNKEPSGAYALEHSAFDFAIPDREPMRKFLPKTFNSNRSRQFSPATSHRSARHHDDIQSQYSTQTMSHMDLSILAERMRYQEGHIATQEQKILELQAKLESRDKEVKELTQKISRWEAIVMSNGIYYWKFENYTELQTITRSGETSVVHSPGFYTGYYGYKLCLRVNLNGIDSAHSSHVSLFVHFMQGEWDDFLDWPFSGKITLTILDQNEDTRVRNHISETLIAKPALAAFHRPKTNRNHKGFGYMEFAPLRTIHAGHYIKENCLLIKAVVHSN</sequence>
<dbReference type="InterPro" id="IPR001293">
    <property type="entry name" value="Znf_TRAF"/>
</dbReference>
<evidence type="ECO:0000259" key="21">
    <source>
        <dbReference type="PROSITE" id="PS50089"/>
    </source>
</evidence>
<dbReference type="PROSITE" id="PS50089">
    <property type="entry name" value="ZF_RING_2"/>
    <property type="match status" value="1"/>
</dbReference>
<keyword evidence="16" id="KW-0539">Nucleus</keyword>
<evidence type="ECO:0000256" key="12">
    <source>
        <dbReference type="ARBA" id="ARBA00022737"/>
    </source>
</evidence>
<evidence type="ECO:0000259" key="22">
    <source>
        <dbReference type="PROSITE" id="PS50144"/>
    </source>
</evidence>
<keyword evidence="8" id="KW-0963">Cytoplasm</keyword>
<dbReference type="Pfam" id="PF13923">
    <property type="entry name" value="zf-C3HC4_2"/>
    <property type="match status" value="1"/>
</dbReference>
<evidence type="ECO:0000256" key="5">
    <source>
        <dbReference type="ARBA" id="ARBA00004906"/>
    </source>
</evidence>
<keyword evidence="15 18" id="KW-0862">Zinc</keyword>
<evidence type="ECO:0000313" key="25">
    <source>
        <dbReference type="RefSeq" id="XP_006816048.1"/>
    </source>
</evidence>
<dbReference type="SUPFAM" id="SSF57850">
    <property type="entry name" value="RING/U-box"/>
    <property type="match status" value="1"/>
</dbReference>
<feature type="domain" description="TRAF-type" evidence="23">
    <location>
        <begin position="159"/>
        <end position="213"/>
    </location>
</feature>
<evidence type="ECO:0000256" key="3">
    <source>
        <dbReference type="ARBA" id="ARBA00004502"/>
    </source>
</evidence>
<dbReference type="InterPro" id="IPR027139">
    <property type="entry name" value="TRAF6_RING-HC"/>
</dbReference>
<proteinExistence type="inferred from homology"/>
<evidence type="ECO:0000256" key="6">
    <source>
        <dbReference type="ARBA" id="ARBA00006608"/>
    </source>
</evidence>
<comment type="similarity">
    <text evidence="6">Belongs to the TNF receptor-associated factor family. A subfamily.</text>
</comment>
<evidence type="ECO:0000256" key="10">
    <source>
        <dbReference type="ARBA" id="ARBA00022679"/>
    </source>
</evidence>
<evidence type="ECO:0000256" key="2">
    <source>
        <dbReference type="ARBA" id="ARBA00004123"/>
    </source>
</evidence>
<comment type="catalytic activity">
    <reaction evidence="1">
        <text>S-ubiquitinyl-[E2 ubiquitin-conjugating enzyme]-L-cysteine + [acceptor protein]-L-lysine = [E2 ubiquitin-conjugating enzyme]-L-cysteine + N(6)-ubiquitinyl-[acceptor protein]-L-lysine.</text>
        <dbReference type="EC" id="2.3.2.27"/>
    </reaction>
</comment>
<dbReference type="Pfam" id="PF02176">
    <property type="entry name" value="zf-TRAF"/>
    <property type="match status" value="1"/>
</dbReference>
<comment type="pathway">
    <text evidence="5">Protein modification; protein ubiquitination.</text>
</comment>
<evidence type="ECO:0000256" key="19">
    <source>
        <dbReference type="SAM" id="Coils"/>
    </source>
</evidence>
<organism evidence="24 25">
    <name type="scientific">Saccoglossus kowalevskii</name>
    <name type="common">Acorn worm</name>
    <dbReference type="NCBI Taxonomy" id="10224"/>
    <lineage>
        <taxon>Eukaryota</taxon>
        <taxon>Metazoa</taxon>
        <taxon>Hemichordata</taxon>
        <taxon>Enteropneusta</taxon>
        <taxon>Harrimaniidae</taxon>
        <taxon>Saccoglossus</taxon>
    </lineage>
</organism>
<feature type="zinc finger region" description="TRAF-type" evidence="18">
    <location>
        <begin position="159"/>
        <end position="213"/>
    </location>
</feature>
<evidence type="ECO:0000259" key="23">
    <source>
        <dbReference type="PROSITE" id="PS50145"/>
    </source>
</evidence>
<keyword evidence="9" id="KW-0551">Lipid droplet</keyword>
<keyword evidence="24" id="KW-1185">Reference proteome</keyword>
<dbReference type="Pfam" id="PF21355">
    <property type="entry name" value="TRAF-mep_MATH"/>
    <property type="match status" value="1"/>
</dbReference>
<dbReference type="InterPro" id="IPR008974">
    <property type="entry name" value="TRAF-like"/>
</dbReference>
<feature type="region of interest" description="Disordered" evidence="20">
    <location>
        <begin position="313"/>
        <end position="342"/>
    </location>
</feature>
<dbReference type="SMART" id="SM00061">
    <property type="entry name" value="MATH"/>
    <property type="match status" value="1"/>
</dbReference>
<dbReference type="CDD" id="cd16643">
    <property type="entry name" value="mRING-HC-C3HC3D_TRAF6"/>
    <property type="match status" value="1"/>
</dbReference>
<keyword evidence="11 18" id="KW-0479">Metal-binding</keyword>
<feature type="domain" description="TRAF-type" evidence="23">
    <location>
        <begin position="105"/>
        <end position="147"/>
    </location>
</feature>
<evidence type="ECO:0000256" key="9">
    <source>
        <dbReference type="ARBA" id="ARBA00022677"/>
    </source>
</evidence>
<evidence type="ECO:0000256" key="20">
    <source>
        <dbReference type="SAM" id="MobiDB-lite"/>
    </source>
</evidence>
<evidence type="ECO:0000256" key="4">
    <source>
        <dbReference type="ARBA" id="ARBA00004544"/>
    </source>
</evidence>
<dbReference type="GeneID" id="100372970"/>
<dbReference type="InterPro" id="IPR049342">
    <property type="entry name" value="TRAF1-6_MATH_dom"/>
</dbReference>
<dbReference type="InterPro" id="IPR001841">
    <property type="entry name" value="Znf_RING"/>
</dbReference>
<evidence type="ECO:0000313" key="24">
    <source>
        <dbReference type="Proteomes" id="UP000694865"/>
    </source>
</evidence>
<dbReference type="PROSITE" id="PS00518">
    <property type="entry name" value="ZF_RING_1"/>
    <property type="match status" value="1"/>
</dbReference>
<dbReference type="InterPro" id="IPR002083">
    <property type="entry name" value="MATH/TRAF_dom"/>
</dbReference>
<dbReference type="InterPro" id="IPR017907">
    <property type="entry name" value="Znf_RING_CS"/>
</dbReference>
<dbReference type="Proteomes" id="UP000694865">
    <property type="component" value="Unplaced"/>
</dbReference>